<evidence type="ECO:0000313" key="3">
    <source>
        <dbReference type="Proteomes" id="UP000249852"/>
    </source>
</evidence>
<name>A0A379GAB0_9BACT</name>
<evidence type="ECO:0000313" key="2">
    <source>
        <dbReference type="EMBL" id="SUC37970.1"/>
    </source>
</evidence>
<sequence>MIKRTQLKNMMKSIYENIYTNKQLNEISNMVFRSNLSEEIPIIDRYERINVLQESIAREDFSVCLLNCSLFLLYNLKLHLKHSLNNIEADNLFLCITVVNPVDEINDVGFSVPNILISTKLVANCLTQDKAINLKEEKYLGGMYRTIVDENMFACYKVITPDKYGDIIRYYIVPKLW</sequence>
<dbReference type="OrthoDB" id="1080548at2"/>
<reference evidence="1 3" key="1">
    <citation type="submission" date="2018-06" db="EMBL/GenBank/DDBJ databases">
        <title>Genomic Encyclopedia of Archaeal and Bacterial Type Strains, Phase II (KMG-II): from individual species to whole genera.</title>
        <authorList>
            <person name="Goeker M."/>
        </authorList>
    </citation>
    <scope>NUCLEOTIDE SEQUENCE [LARGE SCALE GENOMIC DNA]</scope>
    <source>
        <strain evidence="1 3">DSM 18710</strain>
    </source>
</reference>
<dbReference type="GeneID" id="78572063"/>
<dbReference type="Pfam" id="PF15561">
    <property type="entry name" value="Imm15"/>
    <property type="match status" value="1"/>
</dbReference>
<protein>
    <submittedName>
        <fullName evidence="1">Immunity protein 15 of polymorphic toxin system</fullName>
    </submittedName>
</protein>
<gene>
    <name evidence="1" type="ORF">BC673_101251</name>
    <name evidence="2" type="ORF">NCTC13043_02469</name>
</gene>
<keyword evidence="3" id="KW-1185">Reference proteome</keyword>
<dbReference type="RefSeq" id="WP_006046185.1">
    <property type="nucleotide sequence ID" value="NZ_QLTQ01000001.1"/>
</dbReference>
<evidence type="ECO:0000313" key="1">
    <source>
        <dbReference type="EMBL" id="RAS48705.1"/>
    </source>
</evidence>
<dbReference type="InterPro" id="IPR028264">
    <property type="entry name" value="Imm15"/>
</dbReference>
<dbReference type="EMBL" id="UGTP01000005">
    <property type="protein sequence ID" value="SUC37970.1"/>
    <property type="molecule type" value="Genomic_DNA"/>
</dbReference>
<dbReference type="AlphaFoldDB" id="A0A379GAB0"/>
<proteinExistence type="predicted"/>
<dbReference type="Proteomes" id="UP000249852">
    <property type="component" value="Unassembled WGS sequence"/>
</dbReference>
<reference evidence="2 4" key="2">
    <citation type="submission" date="2018-06" db="EMBL/GenBank/DDBJ databases">
        <authorList>
            <consortium name="Pathogen Informatics"/>
            <person name="Doyle S."/>
        </authorList>
    </citation>
    <scope>NUCLEOTIDE SEQUENCE [LARGE SCALE GENOMIC DNA]</scope>
    <source>
        <strain evidence="2 4">NCTC13043</strain>
    </source>
</reference>
<evidence type="ECO:0000313" key="4">
    <source>
        <dbReference type="Proteomes" id="UP000254235"/>
    </source>
</evidence>
<dbReference type="EMBL" id="QLTQ01000001">
    <property type="protein sequence ID" value="RAS48705.1"/>
    <property type="molecule type" value="Genomic_DNA"/>
</dbReference>
<dbReference type="Proteomes" id="UP000254235">
    <property type="component" value="Unassembled WGS sequence"/>
</dbReference>
<organism evidence="2 4">
    <name type="scientific">Prevotella pallens</name>
    <dbReference type="NCBI Taxonomy" id="60133"/>
    <lineage>
        <taxon>Bacteria</taxon>
        <taxon>Pseudomonadati</taxon>
        <taxon>Bacteroidota</taxon>
        <taxon>Bacteroidia</taxon>
        <taxon>Bacteroidales</taxon>
        <taxon>Prevotellaceae</taxon>
        <taxon>Prevotella</taxon>
    </lineage>
</organism>
<accession>A0A379GAB0</accession>